<sequence>MENKEQLVLEAMKKAEKPVRPGEIAKMTGLESKEVSKIIKKLKEEGKVYSPKRCYYAIKE</sequence>
<dbReference type="EMBL" id="SMFV01000004">
    <property type="protein sequence ID" value="TCK03989.1"/>
    <property type="molecule type" value="Genomic_DNA"/>
</dbReference>
<keyword evidence="2" id="KW-1185">Reference proteome</keyword>
<dbReference type="Proteomes" id="UP000295777">
    <property type="component" value="Unassembled WGS sequence"/>
</dbReference>
<name>A0A4R1GE33_9BACT</name>
<dbReference type="InterPro" id="IPR036390">
    <property type="entry name" value="WH_DNA-bd_sf"/>
</dbReference>
<gene>
    <name evidence="1" type="ORF">CLV27_1306</name>
</gene>
<accession>A0A4R1GE33</accession>
<dbReference type="InterPro" id="IPR036388">
    <property type="entry name" value="WH-like_DNA-bd_sf"/>
</dbReference>
<protein>
    <submittedName>
        <fullName evidence="1">Adenosine deaminase z-alpha domain-containing protein</fullName>
    </submittedName>
</protein>
<comment type="caution">
    <text evidence="1">The sequence shown here is derived from an EMBL/GenBank/DDBJ whole genome shotgun (WGS) entry which is preliminary data.</text>
</comment>
<reference evidence="1 2" key="1">
    <citation type="submission" date="2019-03" db="EMBL/GenBank/DDBJ databases">
        <title>Genomic Encyclopedia of Archaeal and Bacterial Type Strains, Phase II (KMG-II): from individual species to whole genera.</title>
        <authorList>
            <person name="Goeker M."/>
        </authorList>
    </citation>
    <scope>NUCLEOTIDE SEQUENCE [LARGE SCALE GENOMIC DNA]</scope>
    <source>
        <strain evidence="1 2">DSM 24425</strain>
    </source>
</reference>
<evidence type="ECO:0000313" key="2">
    <source>
        <dbReference type="Proteomes" id="UP000295777"/>
    </source>
</evidence>
<dbReference type="AlphaFoldDB" id="A0A4R1GE33"/>
<organism evidence="1 2">
    <name type="scientific">Phorcysia thermohydrogeniphila</name>
    <dbReference type="NCBI Taxonomy" id="936138"/>
    <lineage>
        <taxon>Bacteria</taxon>
        <taxon>Pseudomonadati</taxon>
        <taxon>Aquificota</taxon>
        <taxon>Aquificia</taxon>
        <taxon>Desulfurobacteriales</taxon>
        <taxon>Desulfurobacteriaceae</taxon>
        <taxon>Phorcysia</taxon>
    </lineage>
</organism>
<proteinExistence type="predicted"/>
<dbReference type="OrthoDB" id="15623at2"/>
<dbReference type="SUPFAM" id="SSF46785">
    <property type="entry name" value="Winged helix' DNA-binding domain"/>
    <property type="match status" value="1"/>
</dbReference>
<evidence type="ECO:0000313" key="1">
    <source>
        <dbReference type="EMBL" id="TCK03989.1"/>
    </source>
</evidence>
<dbReference type="Gene3D" id="1.10.10.10">
    <property type="entry name" value="Winged helix-like DNA-binding domain superfamily/Winged helix DNA-binding domain"/>
    <property type="match status" value="1"/>
</dbReference>
<dbReference type="RefSeq" id="WP_132527007.1">
    <property type="nucleotide sequence ID" value="NZ_SMFV01000004.1"/>
</dbReference>